<reference evidence="4 5" key="1">
    <citation type="submission" date="2007-10" db="EMBL/GenBank/DDBJ databases">
        <authorList>
            <person name="Yayanos A."/>
            <person name="Ferriera S."/>
            <person name="Johnson J."/>
            <person name="Kravitz S."/>
            <person name="Halpern A."/>
            <person name="Remington K."/>
            <person name="Beeson K."/>
            <person name="Tran B."/>
            <person name="Rogers Y.-H."/>
            <person name="Friedman R."/>
            <person name="Venter J.C."/>
        </authorList>
    </citation>
    <scope>NUCLEOTIDE SEQUENCE [LARGE SCALE GENOMIC DNA]</scope>
    <source>
        <strain evidence="4 5">KT99</strain>
    </source>
</reference>
<proteinExistence type="predicted"/>
<sequence>MGIGYLLFIPAAHYMEYMAVMFALFVLATGVAFLQVALNPLIVKVGSEQTGSARMNLGGSGSNSLYGPSRGDYRYRGTYLFYPTAEN</sequence>
<gene>
    <name evidence="4" type="ORF">KT99_04459</name>
</gene>
<keyword evidence="3" id="KW-0472">Membrane</keyword>
<name>A9D2K9_9GAMM</name>
<dbReference type="AlphaFoldDB" id="A9D2K9"/>
<dbReference type="Proteomes" id="UP000005839">
    <property type="component" value="Unassembled WGS sequence"/>
</dbReference>
<evidence type="ECO:0000256" key="3">
    <source>
        <dbReference type="SAM" id="Phobius"/>
    </source>
</evidence>
<keyword evidence="3" id="KW-0812">Transmembrane</keyword>
<comment type="caution">
    <text evidence="4">The sequence shown here is derived from an EMBL/GenBank/DDBJ whole genome shotgun (WGS) entry which is preliminary data.</text>
</comment>
<dbReference type="PANTHER" id="PTHR43702:SF3">
    <property type="entry name" value="PROTEIN TSGA"/>
    <property type="match status" value="1"/>
</dbReference>
<dbReference type="InterPro" id="IPR036259">
    <property type="entry name" value="MFS_trans_sf"/>
</dbReference>
<dbReference type="InterPro" id="IPR050375">
    <property type="entry name" value="MFS_TsgA-like"/>
</dbReference>
<dbReference type="RefSeq" id="WP_005497598.1">
    <property type="nucleotide sequence ID" value="NZ_ABIC01000007.1"/>
</dbReference>
<comment type="subcellular location">
    <subcellularLocation>
        <location evidence="1">Cell inner membrane</location>
        <topology evidence="1">Multi-pass membrane protein</topology>
    </subcellularLocation>
</comment>
<dbReference type="Gene3D" id="1.20.1250.20">
    <property type="entry name" value="MFS general substrate transporter like domains"/>
    <property type="match status" value="1"/>
</dbReference>
<dbReference type="EMBL" id="ABIC01000007">
    <property type="protein sequence ID" value="EDQ01825.1"/>
    <property type="molecule type" value="Genomic_DNA"/>
</dbReference>
<dbReference type="PANTHER" id="PTHR43702">
    <property type="entry name" value="L-FUCOSE-PROTON SYMPORTER"/>
    <property type="match status" value="1"/>
</dbReference>
<keyword evidence="3" id="KW-1133">Transmembrane helix</keyword>
<keyword evidence="2" id="KW-1003">Cell membrane</keyword>
<evidence type="ECO:0000313" key="4">
    <source>
        <dbReference type="EMBL" id="EDQ01825.1"/>
    </source>
</evidence>
<evidence type="ECO:0000256" key="1">
    <source>
        <dbReference type="ARBA" id="ARBA00004429"/>
    </source>
</evidence>
<dbReference type="GO" id="GO:0005886">
    <property type="term" value="C:plasma membrane"/>
    <property type="evidence" value="ECO:0007669"/>
    <property type="project" value="UniProtKB-SubCell"/>
</dbReference>
<evidence type="ECO:0000313" key="5">
    <source>
        <dbReference type="Proteomes" id="UP000005839"/>
    </source>
</evidence>
<dbReference type="STRING" id="314608.KT99_04459"/>
<feature type="transmembrane region" description="Helical" evidence="3">
    <location>
        <begin position="17"/>
        <end position="38"/>
    </location>
</feature>
<protein>
    <submittedName>
        <fullName evidence="4">Glucose/galactose transporter family protein</fullName>
    </submittedName>
</protein>
<organism evidence="4 5">
    <name type="scientific">Shewanella benthica KT99</name>
    <dbReference type="NCBI Taxonomy" id="314608"/>
    <lineage>
        <taxon>Bacteria</taxon>
        <taxon>Pseudomonadati</taxon>
        <taxon>Pseudomonadota</taxon>
        <taxon>Gammaproteobacteria</taxon>
        <taxon>Alteromonadales</taxon>
        <taxon>Shewanellaceae</taxon>
        <taxon>Shewanella</taxon>
    </lineage>
</organism>
<keyword evidence="5" id="KW-1185">Reference proteome</keyword>
<accession>A9D2K9</accession>
<evidence type="ECO:0000256" key="2">
    <source>
        <dbReference type="ARBA" id="ARBA00022475"/>
    </source>
</evidence>